<name>A0AAD9R819_9HYME</name>
<evidence type="ECO:0000256" key="1">
    <source>
        <dbReference type="SAM" id="MobiDB-lite"/>
    </source>
</evidence>
<dbReference type="AlphaFoldDB" id="A0AAD9R819"/>
<dbReference type="EMBL" id="JAIFRP010004995">
    <property type="protein sequence ID" value="KAK2574766.1"/>
    <property type="molecule type" value="Genomic_DNA"/>
</dbReference>
<evidence type="ECO:0000313" key="3">
    <source>
        <dbReference type="Proteomes" id="UP001258017"/>
    </source>
</evidence>
<comment type="caution">
    <text evidence="2">The sequence shown here is derived from an EMBL/GenBank/DDBJ whole genome shotgun (WGS) entry which is preliminary data.</text>
</comment>
<dbReference type="Proteomes" id="UP001258017">
    <property type="component" value="Unassembled WGS sequence"/>
</dbReference>
<feature type="non-terminal residue" evidence="2">
    <location>
        <position position="83"/>
    </location>
</feature>
<feature type="region of interest" description="Disordered" evidence="1">
    <location>
        <begin position="50"/>
        <end position="83"/>
    </location>
</feature>
<gene>
    <name evidence="2" type="ORF">KPH14_013037</name>
</gene>
<protein>
    <submittedName>
        <fullName evidence="2">Uncharacterized protein</fullName>
    </submittedName>
</protein>
<accession>A0AAD9R819</accession>
<reference evidence="2" key="1">
    <citation type="submission" date="2021-08" db="EMBL/GenBank/DDBJ databases">
        <authorList>
            <person name="Misof B."/>
            <person name="Oliver O."/>
            <person name="Podsiadlowski L."/>
            <person name="Donath A."/>
            <person name="Peters R."/>
            <person name="Mayer C."/>
            <person name="Rust J."/>
            <person name="Gunkel S."/>
            <person name="Lesny P."/>
            <person name="Martin S."/>
            <person name="Oeyen J.P."/>
            <person name="Petersen M."/>
            <person name="Panagiotis P."/>
            <person name="Wilbrandt J."/>
            <person name="Tanja T."/>
        </authorList>
    </citation>
    <scope>NUCLEOTIDE SEQUENCE</scope>
    <source>
        <strain evidence="2">GBR_01_08_01A</strain>
        <tissue evidence="2">Thorax + abdomen</tissue>
    </source>
</reference>
<proteinExistence type="predicted"/>
<reference evidence="2" key="2">
    <citation type="journal article" date="2023" name="Commun. Biol.">
        <title>Intrasexual cuticular hydrocarbon dimorphism in a wasp sheds light on hydrocarbon biosynthesis genes in Hymenoptera.</title>
        <authorList>
            <person name="Moris V.C."/>
            <person name="Podsiadlowski L."/>
            <person name="Martin S."/>
            <person name="Oeyen J.P."/>
            <person name="Donath A."/>
            <person name="Petersen M."/>
            <person name="Wilbrandt J."/>
            <person name="Misof B."/>
            <person name="Liedtke D."/>
            <person name="Thamm M."/>
            <person name="Scheiner R."/>
            <person name="Schmitt T."/>
            <person name="Niehuis O."/>
        </authorList>
    </citation>
    <scope>NUCLEOTIDE SEQUENCE</scope>
    <source>
        <strain evidence="2">GBR_01_08_01A</strain>
    </source>
</reference>
<keyword evidence="3" id="KW-1185">Reference proteome</keyword>
<organism evidence="2 3">
    <name type="scientific">Odynerus spinipes</name>
    <dbReference type="NCBI Taxonomy" id="1348599"/>
    <lineage>
        <taxon>Eukaryota</taxon>
        <taxon>Metazoa</taxon>
        <taxon>Ecdysozoa</taxon>
        <taxon>Arthropoda</taxon>
        <taxon>Hexapoda</taxon>
        <taxon>Insecta</taxon>
        <taxon>Pterygota</taxon>
        <taxon>Neoptera</taxon>
        <taxon>Endopterygota</taxon>
        <taxon>Hymenoptera</taxon>
        <taxon>Apocrita</taxon>
        <taxon>Aculeata</taxon>
        <taxon>Vespoidea</taxon>
        <taxon>Vespidae</taxon>
        <taxon>Eumeninae</taxon>
        <taxon>Odynerus</taxon>
    </lineage>
</organism>
<evidence type="ECO:0000313" key="2">
    <source>
        <dbReference type="EMBL" id="KAK2574766.1"/>
    </source>
</evidence>
<sequence length="83" mass="9304">MRRLIATMAEALKKQPNVNKTIKEGLPALVEKLEELEDHRRPLKRVHTFLEGPALPPPRVRIRSVSATAPKTPPAQPQPASKR</sequence>